<name>A0A8H4RNE3_9HELO</name>
<dbReference type="GO" id="GO:0008171">
    <property type="term" value="F:O-methyltransferase activity"/>
    <property type="evidence" value="ECO:0007669"/>
    <property type="project" value="InterPro"/>
</dbReference>
<dbReference type="PROSITE" id="PS51683">
    <property type="entry name" value="SAM_OMT_II"/>
    <property type="match status" value="1"/>
</dbReference>
<keyword evidence="4" id="KW-0472">Membrane</keyword>
<evidence type="ECO:0000256" key="2">
    <source>
        <dbReference type="ARBA" id="ARBA00022679"/>
    </source>
</evidence>
<keyword evidence="7" id="KW-1185">Reference proteome</keyword>
<dbReference type="InterPro" id="IPR029063">
    <property type="entry name" value="SAM-dependent_MTases_sf"/>
</dbReference>
<keyword evidence="3" id="KW-0949">S-adenosyl-L-methionine</keyword>
<dbReference type="AlphaFoldDB" id="A0A8H4RNE3"/>
<accession>A0A8H4RNE3</accession>
<feature type="transmembrane region" description="Helical" evidence="4">
    <location>
        <begin position="493"/>
        <end position="511"/>
    </location>
</feature>
<sequence>MEELTSSITSIRSLANSPSTTATERVKILDSLRKLMYEIEQAEDFHHRPKQLPMLQIGVKVGIFRMLCERENTRDEADVNIGVSMNNDGQEVECGKRGVGIKGAMTVVEVAERKGASVDVVGRLLRYLAAMNVVKEVGSNTFAANESTRSLATDAWEASVMYTIENLLPICLALPSFLAKTAYQDPTEPTKTAFNQAFNTDKPYFEWLATDAPPGTLERFSLIMGIPRDLAGDGNEGGCFGVWEKGWVEVGGEFDEGEEDEVVFVDVGGGRGHQCLAFREYFKSVKGRVILQDLPDTVAGLDLSAQGVEVMGYDFFTPQPFIGARNYYLRNVLHDHPDSTCAHILQNLLSALKGAKIRRGESRILIDECVLPDTGVDWRTTSQDLGMMAIVGSKERNRLQWEGIIKSVEGLEVKDVRLYDEVLGGCVIVAGLMDRNEIEAKRAAPEQGEEGKWTIEYKKANQRLPDSISEDKINKPWRPIPMKRISAQGAQKLLLWVIPIVLIATYFLGGFEETIAMMVLTWMYNDLSGADHHYLTRNLINALCFICYSSGSTKVAAGYELWKLNDRMRQWLVIVACIVFSALQMQDMADMRVINFAAGELFLW</sequence>
<proteinExistence type="predicted"/>
<gene>
    <name evidence="6" type="ORF">G7Y89_g4949</name>
</gene>
<dbReference type="OrthoDB" id="434972at2759"/>
<evidence type="ECO:0000256" key="1">
    <source>
        <dbReference type="ARBA" id="ARBA00022603"/>
    </source>
</evidence>
<evidence type="ECO:0000256" key="4">
    <source>
        <dbReference type="SAM" id="Phobius"/>
    </source>
</evidence>
<protein>
    <recommendedName>
        <fullName evidence="5">O-methyltransferase C-terminal domain-containing protein</fullName>
    </recommendedName>
</protein>
<organism evidence="6 7">
    <name type="scientific">Cudoniella acicularis</name>
    <dbReference type="NCBI Taxonomy" id="354080"/>
    <lineage>
        <taxon>Eukaryota</taxon>
        <taxon>Fungi</taxon>
        <taxon>Dikarya</taxon>
        <taxon>Ascomycota</taxon>
        <taxon>Pezizomycotina</taxon>
        <taxon>Leotiomycetes</taxon>
        <taxon>Helotiales</taxon>
        <taxon>Tricladiaceae</taxon>
        <taxon>Cudoniella</taxon>
    </lineage>
</organism>
<evidence type="ECO:0000256" key="3">
    <source>
        <dbReference type="ARBA" id="ARBA00022691"/>
    </source>
</evidence>
<dbReference type="SUPFAM" id="SSF53335">
    <property type="entry name" value="S-adenosyl-L-methionine-dependent methyltransferases"/>
    <property type="match status" value="1"/>
</dbReference>
<evidence type="ECO:0000313" key="7">
    <source>
        <dbReference type="Proteomes" id="UP000566819"/>
    </source>
</evidence>
<feature type="transmembrane region" description="Helical" evidence="4">
    <location>
        <begin position="568"/>
        <end position="585"/>
    </location>
</feature>
<feature type="domain" description="O-methyltransferase C-terminal" evidence="5">
    <location>
        <begin position="264"/>
        <end position="407"/>
    </location>
</feature>
<reference evidence="6 7" key="1">
    <citation type="submission" date="2020-03" db="EMBL/GenBank/DDBJ databases">
        <title>Draft Genome Sequence of Cudoniella acicularis.</title>
        <authorList>
            <person name="Buettner E."/>
            <person name="Kellner H."/>
        </authorList>
    </citation>
    <scope>NUCLEOTIDE SEQUENCE [LARGE SCALE GENOMIC DNA]</scope>
    <source>
        <strain evidence="6 7">DSM 108380</strain>
    </source>
</reference>
<dbReference type="InterPro" id="IPR036390">
    <property type="entry name" value="WH_DNA-bd_sf"/>
</dbReference>
<evidence type="ECO:0000259" key="5">
    <source>
        <dbReference type="Pfam" id="PF00891"/>
    </source>
</evidence>
<dbReference type="InterPro" id="IPR001077">
    <property type="entry name" value="COMT_C"/>
</dbReference>
<keyword evidence="2" id="KW-0808">Transferase</keyword>
<dbReference type="PANTHER" id="PTHR43712">
    <property type="entry name" value="PUTATIVE (AFU_ORTHOLOGUE AFUA_4G14580)-RELATED"/>
    <property type="match status" value="1"/>
</dbReference>
<comment type="caution">
    <text evidence="6">The sequence shown here is derived from an EMBL/GenBank/DDBJ whole genome shotgun (WGS) entry which is preliminary data.</text>
</comment>
<dbReference type="PANTHER" id="PTHR43712:SF1">
    <property type="entry name" value="HYPOTHETICAL O-METHYLTRANSFERASE (EUROFUNG)-RELATED"/>
    <property type="match status" value="1"/>
</dbReference>
<dbReference type="Gene3D" id="1.10.10.10">
    <property type="entry name" value="Winged helix-like DNA-binding domain superfamily/Winged helix DNA-binding domain"/>
    <property type="match status" value="1"/>
</dbReference>
<keyword evidence="4" id="KW-0812">Transmembrane</keyword>
<dbReference type="EMBL" id="JAAMPI010000282">
    <property type="protein sequence ID" value="KAF4633169.1"/>
    <property type="molecule type" value="Genomic_DNA"/>
</dbReference>
<dbReference type="Pfam" id="PF00891">
    <property type="entry name" value="Methyltransf_2"/>
    <property type="match status" value="1"/>
</dbReference>
<dbReference type="Gene3D" id="3.40.50.150">
    <property type="entry name" value="Vaccinia Virus protein VP39"/>
    <property type="match status" value="1"/>
</dbReference>
<dbReference type="Proteomes" id="UP000566819">
    <property type="component" value="Unassembled WGS sequence"/>
</dbReference>
<dbReference type="InterPro" id="IPR016461">
    <property type="entry name" value="COMT-like"/>
</dbReference>
<dbReference type="GO" id="GO:0032259">
    <property type="term" value="P:methylation"/>
    <property type="evidence" value="ECO:0007669"/>
    <property type="project" value="UniProtKB-KW"/>
</dbReference>
<keyword evidence="1" id="KW-0489">Methyltransferase</keyword>
<evidence type="ECO:0000313" key="6">
    <source>
        <dbReference type="EMBL" id="KAF4633169.1"/>
    </source>
</evidence>
<dbReference type="SUPFAM" id="SSF46785">
    <property type="entry name" value="Winged helix' DNA-binding domain"/>
    <property type="match status" value="1"/>
</dbReference>
<dbReference type="CDD" id="cd13965">
    <property type="entry name" value="PT_UbiA_3"/>
    <property type="match status" value="1"/>
</dbReference>
<dbReference type="InterPro" id="IPR036388">
    <property type="entry name" value="WH-like_DNA-bd_sf"/>
</dbReference>
<keyword evidence="4" id="KW-1133">Transmembrane helix</keyword>